<evidence type="ECO:0000313" key="6">
    <source>
        <dbReference type="Proteomes" id="UP000582974"/>
    </source>
</evidence>
<evidence type="ECO:0000313" key="5">
    <source>
        <dbReference type="EMBL" id="MBA0127678.1"/>
    </source>
</evidence>
<dbReference type="SMART" id="SM00354">
    <property type="entry name" value="HTH_LACI"/>
    <property type="match status" value="1"/>
</dbReference>
<keyword evidence="1" id="KW-0805">Transcription regulation</keyword>
<dbReference type="Pfam" id="PF13377">
    <property type="entry name" value="Peripla_BP_3"/>
    <property type="match status" value="1"/>
</dbReference>
<dbReference type="Proteomes" id="UP000582974">
    <property type="component" value="Unassembled WGS sequence"/>
</dbReference>
<dbReference type="InterPro" id="IPR010982">
    <property type="entry name" value="Lambda_DNA-bd_dom_sf"/>
</dbReference>
<dbReference type="Gene3D" id="3.40.50.2300">
    <property type="match status" value="2"/>
</dbReference>
<evidence type="ECO:0000256" key="3">
    <source>
        <dbReference type="ARBA" id="ARBA00023163"/>
    </source>
</evidence>
<dbReference type="PANTHER" id="PTHR30146:SF109">
    <property type="entry name" value="HTH-TYPE TRANSCRIPTIONAL REGULATOR GALS"/>
    <property type="match status" value="1"/>
</dbReference>
<dbReference type="Gene3D" id="1.10.260.40">
    <property type="entry name" value="lambda repressor-like DNA-binding domains"/>
    <property type="match status" value="1"/>
</dbReference>
<dbReference type="PANTHER" id="PTHR30146">
    <property type="entry name" value="LACI-RELATED TRANSCRIPTIONAL REPRESSOR"/>
    <property type="match status" value="1"/>
</dbReference>
<evidence type="ECO:0000256" key="2">
    <source>
        <dbReference type="ARBA" id="ARBA00023125"/>
    </source>
</evidence>
<dbReference type="SUPFAM" id="SSF53822">
    <property type="entry name" value="Periplasmic binding protein-like I"/>
    <property type="match status" value="1"/>
</dbReference>
<organism evidence="5 6">
    <name type="scientific">Haloechinothrix aidingensis</name>
    <dbReference type="NCBI Taxonomy" id="2752311"/>
    <lineage>
        <taxon>Bacteria</taxon>
        <taxon>Bacillati</taxon>
        <taxon>Actinomycetota</taxon>
        <taxon>Actinomycetes</taxon>
        <taxon>Pseudonocardiales</taxon>
        <taxon>Pseudonocardiaceae</taxon>
        <taxon>Haloechinothrix</taxon>
    </lineage>
</organism>
<sequence>MGATIHDVAARAGVSVATASRSLSGKRGVRPENHERVLAAARELNYEPNAVAAALRSRTTHTIGMVVPRISNPFFATMVEAIEQQLQEGQRSLLLGTSHYDPDVELRQIQALLDRRVDALITIPCHRERSASATQLASTRVPTVQLDLRLEGNVSGWVGVDNDAGIVQVIEHVLAGGARSLAFVGASPSDSSSQERLDSYRRAATRLDGPHGPVLLGDFTIEWGQEAATRLLDGDDLPDAIVCGNDTIALGVLRALTRRGVRVPDDVQVTGFDDIAYAELAEPPLTTIRQPQRHMAAEVVRMLTDQLSGATESTRRVAVVPELIVRASTASE</sequence>
<dbReference type="RefSeq" id="WP_180894506.1">
    <property type="nucleotide sequence ID" value="NZ_JACCKD010000008.1"/>
</dbReference>
<name>A0A838AEX5_9PSEU</name>
<accession>A0A838AEX5</accession>
<evidence type="ECO:0000256" key="1">
    <source>
        <dbReference type="ARBA" id="ARBA00023015"/>
    </source>
</evidence>
<dbReference type="InterPro" id="IPR028082">
    <property type="entry name" value="Peripla_BP_I"/>
</dbReference>
<gene>
    <name evidence="5" type="ORF">H0B56_19210</name>
</gene>
<keyword evidence="2 5" id="KW-0238">DNA-binding</keyword>
<keyword evidence="6" id="KW-1185">Reference proteome</keyword>
<dbReference type="CDD" id="cd06267">
    <property type="entry name" value="PBP1_LacI_sugar_binding-like"/>
    <property type="match status" value="1"/>
</dbReference>
<dbReference type="SUPFAM" id="SSF47413">
    <property type="entry name" value="lambda repressor-like DNA-binding domains"/>
    <property type="match status" value="1"/>
</dbReference>
<dbReference type="PROSITE" id="PS50932">
    <property type="entry name" value="HTH_LACI_2"/>
    <property type="match status" value="1"/>
</dbReference>
<reference evidence="5 6" key="1">
    <citation type="submission" date="2020-07" db="EMBL/GenBank/DDBJ databases">
        <title>Genome of Haloechinothrix sp.</title>
        <authorList>
            <person name="Tang S.-K."/>
            <person name="Yang L."/>
            <person name="Zhu W.-Y."/>
        </authorList>
    </citation>
    <scope>NUCLEOTIDE SEQUENCE [LARGE SCALE GENOMIC DNA]</scope>
    <source>
        <strain evidence="5 6">YIM 98757</strain>
    </source>
</reference>
<dbReference type="InterPro" id="IPR000843">
    <property type="entry name" value="HTH_LacI"/>
</dbReference>
<dbReference type="EMBL" id="JACCKD010000008">
    <property type="protein sequence ID" value="MBA0127678.1"/>
    <property type="molecule type" value="Genomic_DNA"/>
</dbReference>
<dbReference type="AlphaFoldDB" id="A0A838AEX5"/>
<dbReference type="CDD" id="cd01392">
    <property type="entry name" value="HTH_LacI"/>
    <property type="match status" value="1"/>
</dbReference>
<dbReference type="GO" id="GO:0003700">
    <property type="term" value="F:DNA-binding transcription factor activity"/>
    <property type="evidence" value="ECO:0007669"/>
    <property type="project" value="TreeGrafter"/>
</dbReference>
<dbReference type="Pfam" id="PF00356">
    <property type="entry name" value="LacI"/>
    <property type="match status" value="1"/>
</dbReference>
<proteinExistence type="predicted"/>
<evidence type="ECO:0000259" key="4">
    <source>
        <dbReference type="PROSITE" id="PS50932"/>
    </source>
</evidence>
<protein>
    <submittedName>
        <fullName evidence="5">LacI family DNA-binding transcriptional regulator</fullName>
    </submittedName>
</protein>
<keyword evidence="3" id="KW-0804">Transcription</keyword>
<comment type="caution">
    <text evidence="5">The sequence shown here is derived from an EMBL/GenBank/DDBJ whole genome shotgun (WGS) entry which is preliminary data.</text>
</comment>
<dbReference type="InterPro" id="IPR046335">
    <property type="entry name" value="LacI/GalR-like_sensor"/>
</dbReference>
<feature type="domain" description="HTH lacI-type" evidence="4">
    <location>
        <begin position="3"/>
        <end position="57"/>
    </location>
</feature>
<dbReference type="GO" id="GO:0000976">
    <property type="term" value="F:transcription cis-regulatory region binding"/>
    <property type="evidence" value="ECO:0007669"/>
    <property type="project" value="TreeGrafter"/>
</dbReference>